<organism evidence="6 7">
    <name type="scientific">Mya arenaria</name>
    <name type="common">Soft-shell clam</name>
    <dbReference type="NCBI Taxonomy" id="6604"/>
    <lineage>
        <taxon>Eukaryota</taxon>
        <taxon>Metazoa</taxon>
        <taxon>Spiralia</taxon>
        <taxon>Lophotrochozoa</taxon>
        <taxon>Mollusca</taxon>
        <taxon>Bivalvia</taxon>
        <taxon>Autobranchia</taxon>
        <taxon>Heteroconchia</taxon>
        <taxon>Euheterodonta</taxon>
        <taxon>Imparidentia</taxon>
        <taxon>Neoheterodontei</taxon>
        <taxon>Myida</taxon>
        <taxon>Myoidea</taxon>
        <taxon>Myidae</taxon>
        <taxon>Mya</taxon>
    </lineage>
</organism>
<dbReference type="SUPFAM" id="SSF51905">
    <property type="entry name" value="FAD/NAD(P)-binding domain"/>
    <property type="match status" value="1"/>
</dbReference>
<comment type="similarity">
    <text evidence="2">Belongs to the GMC oxidoreductase family.</text>
</comment>
<sequence length="246" mass="27531">MEEGRDVLPYFIKSEDMQLPEFASSPFHGKGGPLAVSTRYDFEITQFFIQAGQELGYNRTDYNGYDQEGFGVVQSNTRNGIRSSTSIDYLRSARHRPNFHILLRSFGTKVDIKNDCAVGVYYIKDSKKHYVKARKEIIISGGAVNSPQPLMLSGIGPKRHLSDLGIPVVADLPVGENLQDHMTIMFHSQINKQYGIISEEILQTVWNKIQYVIFGTGPLSATGLGGSAFIHLDPQSRGKNTLIFKW</sequence>
<keyword evidence="4" id="KW-0274">FAD</keyword>
<accession>A0ABY7ER90</accession>
<evidence type="ECO:0000259" key="5">
    <source>
        <dbReference type="Pfam" id="PF00732"/>
    </source>
</evidence>
<feature type="domain" description="Glucose-methanol-choline oxidoreductase N-terminal" evidence="5">
    <location>
        <begin position="6"/>
        <end position="182"/>
    </location>
</feature>
<evidence type="ECO:0000313" key="6">
    <source>
        <dbReference type="EMBL" id="WAR11078.1"/>
    </source>
</evidence>
<evidence type="ECO:0000256" key="1">
    <source>
        <dbReference type="ARBA" id="ARBA00001974"/>
    </source>
</evidence>
<dbReference type="InterPro" id="IPR012132">
    <property type="entry name" value="GMC_OxRdtase"/>
</dbReference>
<dbReference type="InterPro" id="IPR036188">
    <property type="entry name" value="FAD/NAD-bd_sf"/>
</dbReference>
<dbReference type="PANTHER" id="PTHR11552">
    <property type="entry name" value="GLUCOSE-METHANOL-CHOLINE GMC OXIDOREDUCTASE"/>
    <property type="match status" value="1"/>
</dbReference>
<dbReference type="Gene3D" id="3.50.50.60">
    <property type="entry name" value="FAD/NAD(P)-binding domain"/>
    <property type="match status" value="1"/>
</dbReference>
<evidence type="ECO:0000256" key="2">
    <source>
        <dbReference type="ARBA" id="ARBA00010790"/>
    </source>
</evidence>
<protein>
    <submittedName>
        <fullName evidence="6">SDH-like protein</fullName>
    </submittedName>
</protein>
<evidence type="ECO:0000256" key="3">
    <source>
        <dbReference type="ARBA" id="ARBA00022630"/>
    </source>
</evidence>
<keyword evidence="3" id="KW-0285">Flavoprotein</keyword>
<reference evidence="6" key="1">
    <citation type="submission" date="2022-11" db="EMBL/GenBank/DDBJ databases">
        <title>Centuries of genome instability and evolution in soft-shell clam transmissible cancer (bioRxiv).</title>
        <authorList>
            <person name="Hart S.F.M."/>
            <person name="Yonemitsu M.A."/>
            <person name="Giersch R.M."/>
            <person name="Beal B.F."/>
            <person name="Arriagada G."/>
            <person name="Davis B.W."/>
            <person name="Ostrander E.A."/>
            <person name="Goff S.P."/>
            <person name="Metzger M.J."/>
        </authorList>
    </citation>
    <scope>NUCLEOTIDE SEQUENCE</scope>
    <source>
        <strain evidence="6">MELC-2E11</strain>
        <tissue evidence="6">Siphon/mantle</tissue>
    </source>
</reference>
<evidence type="ECO:0000256" key="4">
    <source>
        <dbReference type="ARBA" id="ARBA00022827"/>
    </source>
</evidence>
<evidence type="ECO:0000313" key="7">
    <source>
        <dbReference type="Proteomes" id="UP001164746"/>
    </source>
</evidence>
<dbReference type="Gene3D" id="3.30.560.10">
    <property type="entry name" value="Glucose Oxidase, domain 3"/>
    <property type="match status" value="1"/>
</dbReference>
<dbReference type="InterPro" id="IPR000172">
    <property type="entry name" value="GMC_OxRdtase_N"/>
</dbReference>
<dbReference type="EMBL" id="CP111018">
    <property type="protein sequence ID" value="WAR11078.1"/>
    <property type="molecule type" value="Genomic_DNA"/>
</dbReference>
<dbReference type="PANTHER" id="PTHR11552:SF147">
    <property type="entry name" value="CHOLINE DEHYDROGENASE, MITOCHONDRIAL"/>
    <property type="match status" value="1"/>
</dbReference>
<gene>
    <name evidence="6" type="ORF">MAR_036154</name>
</gene>
<comment type="cofactor">
    <cofactor evidence="1">
        <name>FAD</name>
        <dbReference type="ChEBI" id="CHEBI:57692"/>
    </cofactor>
</comment>
<proteinExistence type="inferred from homology"/>
<keyword evidence="7" id="KW-1185">Reference proteome</keyword>
<dbReference type="Pfam" id="PF00732">
    <property type="entry name" value="GMC_oxred_N"/>
    <property type="match status" value="1"/>
</dbReference>
<name>A0ABY7ER90_MYAAR</name>
<dbReference type="Proteomes" id="UP001164746">
    <property type="component" value="Chromosome 7"/>
</dbReference>